<keyword evidence="1" id="KW-0723">Serine/threonine-protein kinase</keyword>
<accession>A0AAV9Z5B8</accession>
<dbReference type="Gene3D" id="3.20.200.10">
    <property type="entry name" value="MHCK/EF2 kinase"/>
    <property type="match status" value="1"/>
</dbReference>
<organism evidence="6 7">
    <name type="scientific">Favolaschia claudopus</name>
    <dbReference type="NCBI Taxonomy" id="2862362"/>
    <lineage>
        <taxon>Eukaryota</taxon>
        <taxon>Fungi</taxon>
        <taxon>Dikarya</taxon>
        <taxon>Basidiomycota</taxon>
        <taxon>Agaricomycotina</taxon>
        <taxon>Agaricomycetes</taxon>
        <taxon>Agaricomycetidae</taxon>
        <taxon>Agaricales</taxon>
        <taxon>Marasmiineae</taxon>
        <taxon>Mycenaceae</taxon>
        <taxon>Favolaschia</taxon>
    </lineage>
</organism>
<keyword evidence="3" id="KW-0418">Kinase</keyword>
<keyword evidence="4" id="KW-0175">Coiled coil</keyword>
<evidence type="ECO:0000256" key="2">
    <source>
        <dbReference type="ARBA" id="ARBA00022679"/>
    </source>
</evidence>
<dbReference type="InterPro" id="IPR011009">
    <property type="entry name" value="Kinase-like_dom_sf"/>
</dbReference>
<protein>
    <recommendedName>
        <fullName evidence="5">Alpha-type protein kinase domain-containing protein</fullName>
    </recommendedName>
</protein>
<dbReference type="SUPFAM" id="SSF56112">
    <property type="entry name" value="Protein kinase-like (PK-like)"/>
    <property type="match status" value="1"/>
</dbReference>
<dbReference type="Pfam" id="PF02816">
    <property type="entry name" value="Alpha_kinase"/>
    <property type="match status" value="1"/>
</dbReference>
<proteinExistence type="predicted"/>
<dbReference type="GO" id="GO:0004674">
    <property type="term" value="F:protein serine/threonine kinase activity"/>
    <property type="evidence" value="ECO:0007669"/>
    <property type="project" value="UniProtKB-KW"/>
</dbReference>
<dbReference type="EMBL" id="JAWWNJ010000204">
    <property type="protein sequence ID" value="KAK6971793.1"/>
    <property type="molecule type" value="Genomic_DNA"/>
</dbReference>
<feature type="domain" description="Alpha-type protein kinase" evidence="5">
    <location>
        <begin position="166"/>
        <end position="215"/>
    </location>
</feature>
<sequence>MSTYCYIDADFQDYLPPNIPNINLEMVVNHGTQGHKFVVTLATFTYVGYPQLGAITIAVKQPLCDSDWLLFWPSMSTAVWTEGARLATCHDLWTEFGNVARGLGVELPDYLTVVETSYISPVAEGDDEWLGQPSLRLADDPLKRSDAWHMGTQFSIHSLDANIPADVDVANVLSAFSHFTFQRTNHRSVFVDFQGLKTHNNRYVILDSVTHVSQSNIQPVFDQYGEDVPPPPYSVNSAPHFLGSLGDTENLALATHVRNLEELQSTTAQQLSATQNSLTIATNTISDQAITISEQKQRINRLKRDKTRMTTKMDQLKEELLQAILRADKAIRLSSSQSLRLESLLFTVQQLNRKIAEQTKERQQIQQKLKNTQMREKRAKQALKETRIVGKRNLSDGTSRRNIKYEGRHITITAPTYSTDPDSPAEAPATRLVEVEHALDHTAQTQFNGWDIVIVSIVDIYRNSPLGKRDLQAGITYEADDLWRKATKERKMEVLETDFGKAKLDGMSESEAEDALWEVDPPLLKRIPEERRLTLSRFIVAGCCKHKDHNCTKYGVAGMQAVWDTLDCTPPVLLANKDNAATIALGEEADSAAVERAMKASQRGGHKLVSICGDLFRHRDEKRGHQDFHRFYFSKVKFDIDGEVSSAKFPDTIIRPTIDFFTLIRDTKTTPGLNHMEENALKGLNDLPTMCEIVVMTAYKNAVPDAYFKMVSKPGVNHIHLGPLHQQIITHIEKLIADTDLLLSPLSISSEATLDGEPFSDQFAMDSVWFWLDEHPVVESLLIGFSNQSFRHGNGFPAILSLAELSTPSPQRSNS</sequence>
<evidence type="ECO:0000313" key="6">
    <source>
        <dbReference type="EMBL" id="KAK6971793.1"/>
    </source>
</evidence>
<keyword evidence="2" id="KW-0808">Transferase</keyword>
<name>A0AAV9Z5B8_9AGAR</name>
<evidence type="ECO:0000256" key="1">
    <source>
        <dbReference type="ARBA" id="ARBA00022527"/>
    </source>
</evidence>
<comment type="caution">
    <text evidence="6">The sequence shown here is derived from an EMBL/GenBank/DDBJ whole genome shotgun (WGS) entry which is preliminary data.</text>
</comment>
<dbReference type="InterPro" id="IPR004166">
    <property type="entry name" value="a-kinase_dom"/>
</dbReference>
<evidence type="ECO:0000313" key="7">
    <source>
        <dbReference type="Proteomes" id="UP001362999"/>
    </source>
</evidence>
<keyword evidence="7" id="KW-1185">Reference proteome</keyword>
<evidence type="ECO:0000259" key="5">
    <source>
        <dbReference type="Pfam" id="PF02816"/>
    </source>
</evidence>
<feature type="coiled-coil region" evidence="4">
    <location>
        <begin position="292"/>
        <end position="382"/>
    </location>
</feature>
<gene>
    <name evidence="6" type="ORF">R3P38DRAFT_3241729</name>
</gene>
<evidence type="ECO:0000256" key="3">
    <source>
        <dbReference type="ARBA" id="ARBA00022777"/>
    </source>
</evidence>
<dbReference type="GO" id="GO:0005524">
    <property type="term" value="F:ATP binding"/>
    <property type="evidence" value="ECO:0007669"/>
    <property type="project" value="InterPro"/>
</dbReference>
<dbReference type="Proteomes" id="UP001362999">
    <property type="component" value="Unassembled WGS sequence"/>
</dbReference>
<evidence type="ECO:0000256" key="4">
    <source>
        <dbReference type="SAM" id="Coils"/>
    </source>
</evidence>
<reference evidence="6 7" key="1">
    <citation type="journal article" date="2024" name="J Genomics">
        <title>Draft genome sequencing and assembly of Favolaschia claudopus CIRM-BRFM 2984 isolated from oak limbs.</title>
        <authorList>
            <person name="Navarro D."/>
            <person name="Drula E."/>
            <person name="Chaduli D."/>
            <person name="Cazenave R."/>
            <person name="Ahrendt S."/>
            <person name="Wang J."/>
            <person name="Lipzen A."/>
            <person name="Daum C."/>
            <person name="Barry K."/>
            <person name="Grigoriev I.V."/>
            <person name="Favel A."/>
            <person name="Rosso M.N."/>
            <person name="Martin F."/>
        </authorList>
    </citation>
    <scope>NUCLEOTIDE SEQUENCE [LARGE SCALE GENOMIC DNA]</scope>
    <source>
        <strain evidence="6 7">CIRM-BRFM 2984</strain>
    </source>
</reference>
<dbReference type="AlphaFoldDB" id="A0AAV9Z5B8"/>